<evidence type="ECO:0000256" key="3">
    <source>
        <dbReference type="ARBA" id="ARBA00022771"/>
    </source>
</evidence>
<feature type="domain" description="SBP-type" evidence="11">
    <location>
        <begin position="166"/>
        <end position="243"/>
    </location>
</feature>
<dbReference type="AlphaFoldDB" id="A0A2G5DBC4"/>
<evidence type="ECO:0000256" key="6">
    <source>
        <dbReference type="ARBA" id="ARBA00023125"/>
    </source>
</evidence>
<dbReference type="PANTHER" id="PTHR31251:SF169">
    <property type="entry name" value="SQUAMOSA PROMOTER-BINDING-LIKE PROTEIN 8"/>
    <property type="match status" value="1"/>
</dbReference>
<keyword evidence="5" id="KW-0805">Transcription regulation</keyword>
<evidence type="ECO:0000256" key="7">
    <source>
        <dbReference type="ARBA" id="ARBA00023163"/>
    </source>
</evidence>
<evidence type="ECO:0000256" key="2">
    <source>
        <dbReference type="ARBA" id="ARBA00022723"/>
    </source>
</evidence>
<name>A0A2G5DBC4_AQUCA</name>
<dbReference type="PANTHER" id="PTHR31251">
    <property type="entry name" value="SQUAMOSA PROMOTER-BINDING-LIKE PROTEIN 4"/>
    <property type="match status" value="1"/>
</dbReference>
<dbReference type="PROSITE" id="PS51141">
    <property type="entry name" value="ZF_SBP"/>
    <property type="match status" value="1"/>
</dbReference>
<evidence type="ECO:0000313" key="13">
    <source>
        <dbReference type="Proteomes" id="UP000230069"/>
    </source>
</evidence>
<evidence type="ECO:0000256" key="5">
    <source>
        <dbReference type="ARBA" id="ARBA00023015"/>
    </source>
</evidence>
<dbReference type="EMBL" id="KZ305041">
    <property type="protein sequence ID" value="PIA40829.1"/>
    <property type="molecule type" value="Genomic_DNA"/>
</dbReference>
<dbReference type="InParanoid" id="A0A2G5DBC4"/>
<evidence type="ECO:0000256" key="1">
    <source>
        <dbReference type="ARBA" id="ARBA00004123"/>
    </source>
</evidence>
<dbReference type="InterPro" id="IPR044817">
    <property type="entry name" value="SBP-like"/>
</dbReference>
<protein>
    <recommendedName>
        <fullName evidence="11">SBP-type domain-containing protein</fullName>
    </recommendedName>
</protein>
<dbReference type="InterPro" id="IPR004333">
    <property type="entry name" value="SBP_dom"/>
</dbReference>
<dbReference type="SUPFAM" id="SSF103612">
    <property type="entry name" value="SBT domain"/>
    <property type="match status" value="1"/>
</dbReference>
<dbReference type="STRING" id="218851.A0A2G5DBC4"/>
<keyword evidence="7" id="KW-0804">Transcription</keyword>
<accession>A0A2G5DBC4</accession>
<dbReference type="InterPro" id="IPR036893">
    <property type="entry name" value="SBP_sf"/>
</dbReference>
<dbReference type="Gene3D" id="4.10.1100.10">
    <property type="entry name" value="Transcription factor, SBP-box domain"/>
    <property type="match status" value="1"/>
</dbReference>
<dbReference type="OrthoDB" id="514967at2759"/>
<evidence type="ECO:0000256" key="9">
    <source>
        <dbReference type="PROSITE-ProRule" id="PRU00470"/>
    </source>
</evidence>
<reference evidence="12 13" key="1">
    <citation type="submission" date="2017-09" db="EMBL/GenBank/DDBJ databases">
        <title>WGS assembly of Aquilegia coerulea Goldsmith.</title>
        <authorList>
            <person name="Hodges S."/>
            <person name="Kramer E."/>
            <person name="Nordborg M."/>
            <person name="Tomkins J."/>
            <person name="Borevitz J."/>
            <person name="Derieg N."/>
            <person name="Yan J."/>
            <person name="Mihaltcheva S."/>
            <person name="Hayes R.D."/>
            <person name="Rokhsar D."/>
        </authorList>
    </citation>
    <scope>NUCLEOTIDE SEQUENCE [LARGE SCALE GENOMIC DNA]</scope>
    <source>
        <strain evidence="13">cv. Goldsmith</strain>
    </source>
</reference>
<dbReference type="Proteomes" id="UP000230069">
    <property type="component" value="Unassembled WGS sequence"/>
</dbReference>
<evidence type="ECO:0000313" key="12">
    <source>
        <dbReference type="EMBL" id="PIA40829.1"/>
    </source>
</evidence>
<dbReference type="FunFam" id="4.10.1100.10:FF:000001">
    <property type="entry name" value="Squamosa promoter-binding-like protein 14"/>
    <property type="match status" value="1"/>
</dbReference>
<dbReference type="Pfam" id="PF03110">
    <property type="entry name" value="SBP"/>
    <property type="match status" value="1"/>
</dbReference>
<keyword evidence="4" id="KW-0862">Zinc</keyword>
<dbReference type="GO" id="GO:0008270">
    <property type="term" value="F:zinc ion binding"/>
    <property type="evidence" value="ECO:0007669"/>
    <property type="project" value="UniProtKB-KW"/>
</dbReference>
<keyword evidence="3 9" id="KW-0863">Zinc-finger</keyword>
<keyword evidence="13" id="KW-1185">Reference proteome</keyword>
<proteinExistence type="predicted"/>
<dbReference type="GO" id="GO:0003677">
    <property type="term" value="F:DNA binding"/>
    <property type="evidence" value="ECO:0007669"/>
    <property type="project" value="UniProtKB-KW"/>
</dbReference>
<comment type="subcellular location">
    <subcellularLocation>
        <location evidence="1">Nucleus</location>
    </subcellularLocation>
</comment>
<evidence type="ECO:0000256" key="10">
    <source>
        <dbReference type="SAM" id="MobiDB-lite"/>
    </source>
</evidence>
<organism evidence="12 13">
    <name type="scientific">Aquilegia coerulea</name>
    <name type="common">Rocky mountain columbine</name>
    <dbReference type="NCBI Taxonomy" id="218851"/>
    <lineage>
        <taxon>Eukaryota</taxon>
        <taxon>Viridiplantae</taxon>
        <taxon>Streptophyta</taxon>
        <taxon>Embryophyta</taxon>
        <taxon>Tracheophyta</taxon>
        <taxon>Spermatophyta</taxon>
        <taxon>Magnoliopsida</taxon>
        <taxon>Ranunculales</taxon>
        <taxon>Ranunculaceae</taxon>
        <taxon>Thalictroideae</taxon>
        <taxon>Aquilegia</taxon>
    </lineage>
</organism>
<evidence type="ECO:0000259" key="11">
    <source>
        <dbReference type="PROSITE" id="PS51141"/>
    </source>
</evidence>
<evidence type="ECO:0000256" key="8">
    <source>
        <dbReference type="ARBA" id="ARBA00023242"/>
    </source>
</evidence>
<keyword evidence="6" id="KW-0238">DNA-binding</keyword>
<keyword evidence="2" id="KW-0479">Metal-binding</keyword>
<sequence length="387" mass="43320">MNNISTGVSENWNNNSSNTSMVSYVGLQSNNYKQLWDWETNPYNPNTSTTSTTTNGNNNNHNPFITNSTNIFDCSHLSTLPSSSFHGNLNFIPSSQFSEEYPSVDFLKKEGDNAEEFTMDMNNYYNGNGGRIGLNLGHRTYFSSRETALIDRLFRRPRGFYQANQIPRCQAEGCKIDLSNAKHYHRRHKVCEFHSKATKVVAGGLEQRFCQQCSRFHVLAEFDQAKRSCRKRLADHNRRRRKPQLGQSTTDDSVVVLPAAAAAGAIKASENAYPQVGPSASISRSDHKETSLSSSTTTTVPLTMSTASSAKSSSSGTHFINGPDLSLGGDQQQHHHHHQAEQQRPFIYNQQSTDLFNRENNGAPYHNLFFSSSNESHDQSMFEADLV</sequence>
<feature type="region of interest" description="Disordered" evidence="10">
    <location>
        <begin position="272"/>
        <end position="345"/>
    </location>
</feature>
<keyword evidence="8" id="KW-0539">Nucleus</keyword>
<feature type="compositionally biased region" description="Low complexity" evidence="10">
    <location>
        <begin position="291"/>
        <end position="315"/>
    </location>
</feature>
<dbReference type="GO" id="GO:0005634">
    <property type="term" value="C:nucleus"/>
    <property type="evidence" value="ECO:0007669"/>
    <property type="project" value="UniProtKB-SubCell"/>
</dbReference>
<gene>
    <name evidence="12" type="ORF">AQUCO_02400116v1</name>
</gene>
<evidence type="ECO:0000256" key="4">
    <source>
        <dbReference type="ARBA" id="ARBA00022833"/>
    </source>
</evidence>